<proteinExistence type="predicted"/>
<feature type="region of interest" description="Disordered" evidence="1">
    <location>
        <begin position="1"/>
        <end position="25"/>
    </location>
</feature>
<name>A0A0L8IA63_OCTBM</name>
<organism evidence="2">
    <name type="scientific">Octopus bimaculoides</name>
    <name type="common">California two-spotted octopus</name>
    <dbReference type="NCBI Taxonomy" id="37653"/>
    <lineage>
        <taxon>Eukaryota</taxon>
        <taxon>Metazoa</taxon>
        <taxon>Spiralia</taxon>
        <taxon>Lophotrochozoa</taxon>
        <taxon>Mollusca</taxon>
        <taxon>Cephalopoda</taxon>
        <taxon>Coleoidea</taxon>
        <taxon>Octopodiformes</taxon>
        <taxon>Octopoda</taxon>
        <taxon>Incirrata</taxon>
        <taxon>Octopodidae</taxon>
        <taxon>Octopus</taxon>
    </lineage>
</organism>
<evidence type="ECO:0000256" key="1">
    <source>
        <dbReference type="SAM" id="MobiDB-lite"/>
    </source>
</evidence>
<protein>
    <submittedName>
        <fullName evidence="2">Uncharacterized protein</fullName>
    </submittedName>
</protein>
<gene>
    <name evidence="2" type="ORF">OCBIM_22028073mg</name>
</gene>
<feature type="compositionally biased region" description="Polar residues" evidence="1">
    <location>
        <begin position="1"/>
        <end position="17"/>
    </location>
</feature>
<reference evidence="2" key="1">
    <citation type="submission" date="2015-07" db="EMBL/GenBank/DDBJ databases">
        <title>MeaNS - Measles Nucleotide Surveillance Program.</title>
        <authorList>
            <person name="Tran T."/>
            <person name="Druce J."/>
        </authorList>
    </citation>
    <scope>NUCLEOTIDE SEQUENCE</scope>
    <source>
        <strain evidence="2">UCB-OBI-ISO-001</strain>
        <tissue evidence="2">Gonad</tissue>
    </source>
</reference>
<evidence type="ECO:0000313" key="2">
    <source>
        <dbReference type="EMBL" id="KOF97905.1"/>
    </source>
</evidence>
<dbReference type="AlphaFoldDB" id="A0A0L8IA63"/>
<dbReference type="EMBL" id="KQ416246">
    <property type="protein sequence ID" value="KOF97905.1"/>
    <property type="molecule type" value="Genomic_DNA"/>
</dbReference>
<sequence length="87" mass="10061">MLQVRHTSFPNHSTFQSPHPRPANVQESKRLGEVTADLVLLNSPKSVYSSNKKNAYYHKMEKKGRKLWKDCVYVCVYCFISPVELCT</sequence>
<accession>A0A0L8IA63</accession>